<evidence type="ECO:0000313" key="2">
    <source>
        <dbReference type="EMBL" id="OYO22688.1"/>
    </source>
</evidence>
<dbReference type="GO" id="GO:0005524">
    <property type="term" value="F:ATP binding"/>
    <property type="evidence" value="ECO:0007669"/>
    <property type="project" value="UniProtKB-KW"/>
</dbReference>
<sequence length="473" mass="52121">MPSHQLARSSADASPTKAFFVRMLTRDISLDDCILDLIDNSIDSAWQHAGVRPTAFTPSELLKEYRIDIEFDETSFRISDNCGGISLDNAADYAFTFGRKDGTDESSSAELEGGQGEDEDPDSDPSSPDYSVGVYGIGMKRAIFKIGNDITITTTHSDRSSSDSFAVPIMVKEWLADTTTPWDFDIVPAEPLSSPGVVIDVTDLNEESKRRFADPAYEQTLRSDILRRDYMIPLMQGLTITVNGNEVGYRPISLLASEDFTPLRETIEDGQVTIEIIAGMHAAPPDDNEPDGSRQDRDSGWYVVCNGRVVLAADRTTSTGWGVKGFPQWHGQYSGFIGIVLFSAADPSLLPMTTTKRNVDVSSAVYQRTVNQMMKPTRSWIDYTNARKTAIERAKKFEESAKPIEASSVAENASVVLPKITTKRTRVANINYSVPLAKMKSLAEALGDAGMSYRDVGLASFEYTYNDHVDDDE</sequence>
<dbReference type="SUPFAM" id="SSF55874">
    <property type="entry name" value="ATPase domain of HSP90 chaperone/DNA topoisomerase II/histidine kinase"/>
    <property type="match status" value="1"/>
</dbReference>
<reference evidence="2 3" key="1">
    <citation type="submission" date="2017-07" db="EMBL/GenBank/DDBJ databases">
        <title>Draft whole genome sequences of clinical Proprionibacteriaceae strains.</title>
        <authorList>
            <person name="Bernier A.-M."/>
            <person name="Bernard K."/>
            <person name="Domingo M.-C."/>
        </authorList>
    </citation>
    <scope>NUCLEOTIDE SEQUENCE [LARGE SCALE GENOMIC DNA]</scope>
    <source>
        <strain evidence="2 3">NML 130396</strain>
    </source>
</reference>
<feature type="region of interest" description="Disordered" evidence="1">
    <location>
        <begin position="101"/>
        <end position="131"/>
    </location>
</feature>
<keyword evidence="3" id="KW-1185">Reference proteome</keyword>
<dbReference type="InterPro" id="IPR036890">
    <property type="entry name" value="HATPase_C_sf"/>
</dbReference>
<dbReference type="Pfam" id="PF13589">
    <property type="entry name" value="HATPase_c_3"/>
    <property type="match status" value="1"/>
</dbReference>
<name>A0A255H4T4_9ACTN</name>
<dbReference type="Proteomes" id="UP000216311">
    <property type="component" value="Unassembled WGS sequence"/>
</dbReference>
<dbReference type="AlphaFoldDB" id="A0A255H4T4"/>
<accession>A0A255H4T4</accession>
<keyword evidence="2" id="KW-0547">Nucleotide-binding</keyword>
<evidence type="ECO:0000313" key="3">
    <source>
        <dbReference type="Proteomes" id="UP000216311"/>
    </source>
</evidence>
<dbReference type="Gene3D" id="3.30.565.10">
    <property type="entry name" value="Histidine kinase-like ATPase, C-terminal domain"/>
    <property type="match status" value="1"/>
</dbReference>
<proteinExistence type="predicted"/>
<organism evidence="2 3">
    <name type="scientific">Enemella dayhoffiae</name>
    <dbReference type="NCBI Taxonomy" id="2016507"/>
    <lineage>
        <taxon>Bacteria</taxon>
        <taxon>Bacillati</taxon>
        <taxon>Actinomycetota</taxon>
        <taxon>Actinomycetes</taxon>
        <taxon>Propionibacteriales</taxon>
        <taxon>Propionibacteriaceae</taxon>
        <taxon>Enemella</taxon>
    </lineage>
</organism>
<comment type="caution">
    <text evidence="2">The sequence shown here is derived from an EMBL/GenBank/DDBJ whole genome shotgun (WGS) entry which is preliminary data.</text>
</comment>
<dbReference type="EMBL" id="NMVQ01000010">
    <property type="protein sequence ID" value="OYO22688.1"/>
    <property type="molecule type" value="Genomic_DNA"/>
</dbReference>
<protein>
    <submittedName>
        <fullName evidence="2">ATP-binding protein</fullName>
    </submittedName>
</protein>
<dbReference type="OrthoDB" id="9813438at2"/>
<keyword evidence="2" id="KW-0067">ATP-binding</keyword>
<gene>
    <name evidence="2" type="ORF">CGZ93_07505</name>
</gene>
<dbReference type="RefSeq" id="WP_094363533.1">
    <property type="nucleotide sequence ID" value="NZ_NMVQ01000010.1"/>
</dbReference>
<evidence type="ECO:0000256" key="1">
    <source>
        <dbReference type="SAM" id="MobiDB-lite"/>
    </source>
</evidence>